<gene>
    <name evidence="3" type="ORF">JIN84_08125</name>
</gene>
<dbReference type="Proteomes" id="UP000600139">
    <property type="component" value="Unassembled WGS sequence"/>
</dbReference>
<sequence length="333" mass="35622">MSADKFFIPAFFALLLPCAGQQNLDSAFRTTGTAVVAAFEPQRKVLQTSSAVILDGRKEIAYGVVISAEGHILTKASEVLDVAAPAVTVDQTKYGSAKILMVDPTWDVALLKVEATGLVPVVYARTSEVGQGTWVVANGATTRTGRRLMAGIVSAKTREIPASGGAALGVVLKEKTKLLEIDSVNEKSGAKEAGLQSGDVILSIEGRPMKKIEDMAEVLKDRKAGTTVKLTYRRQEAEATVDVRLAAKGELFAEEPDRNDQMSGEFSPRRSGFPRILQHDILGSRAIQGGPLLDLDGRCVGMNIARANRAESFAIPVEDLKEIAARLMKQSGN</sequence>
<organism evidence="3 4">
    <name type="scientific">Luteolibacter yonseiensis</name>
    <dbReference type="NCBI Taxonomy" id="1144680"/>
    <lineage>
        <taxon>Bacteria</taxon>
        <taxon>Pseudomonadati</taxon>
        <taxon>Verrucomicrobiota</taxon>
        <taxon>Verrucomicrobiia</taxon>
        <taxon>Verrucomicrobiales</taxon>
        <taxon>Verrucomicrobiaceae</taxon>
        <taxon>Luteolibacter</taxon>
    </lineage>
</organism>
<dbReference type="Gene3D" id="2.40.10.120">
    <property type="match status" value="1"/>
</dbReference>
<dbReference type="InterPro" id="IPR043504">
    <property type="entry name" value="Peptidase_S1_PA_chymotrypsin"/>
</dbReference>
<protein>
    <submittedName>
        <fullName evidence="3">PDZ domain-containing protein</fullName>
    </submittedName>
</protein>
<evidence type="ECO:0000313" key="4">
    <source>
        <dbReference type="Proteomes" id="UP000600139"/>
    </source>
</evidence>
<dbReference type="InterPro" id="IPR009003">
    <property type="entry name" value="Peptidase_S1_PA"/>
</dbReference>
<keyword evidence="4" id="KW-1185">Reference proteome</keyword>
<evidence type="ECO:0000313" key="3">
    <source>
        <dbReference type="EMBL" id="MBK1815578.1"/>
    </source>
</evidence>
<evidence type="ECO:0000256" key="1">
    <source>
        <dbReference type="ARBA" id="ARBA00010541"/>
    </source>
</evidence>
<comment type="similarity">
    <text evidence="1">Belongs to the peptidase S1C family.</text>
</comment>
<dbReference type="Pfam" id="PF13365">
    <property type="entry name" value="Trypsin_2"/>
    <property type="match status" value="1"/>
</dbReference>
<name>A0A934R3V8_9BACT</name>
<dbReference type="PROSITE" id="PS50106">
    <property type="entry name" value="PDZ"/>
    <property type="match status" value="1"/>
</dbReference>
<comment type="caution">
    <text evidence="3">The sequence shown here is derived from an EMBL/GenBank/DDBJ whole genome shotgun (WGS) entry which is preliminary data.</text>
</comment>
<dbReference type="SUPFAM" id="SSF50156">
    <property type="entry name" value="PDZ domain-like"/>
    <property type="match status" value="1"/>
</dbReference>
<dbReference type="PANTHER" id="PTHR22939:SF129">
    <property type="entry name" value="SERINE PROTEASE HTRA2, MITOCHONDRIAL"/>
    <property type="match status" value="1"/>
</dbReference>
<proteinExistence type="inferred from homology"/>
<dbReference type="Gene3D" id="2.40.10.10">
    <property type="entry name" value="Trypsin-like serine proteases"/>
    <property type="match status" value="1"/>
</dbReference>
<dbReference type="RefSeq" id="WP_200350541.1">
    <property type="nucleotide sequence ID" value="NZ_BAABHZ010000008.1"/>
</dbReference>
<dbReference type="InterPro" id="IPR001478">
    <property type="entry name" value="PDZ"/>
</dbReference>
<dbReference type="PANTHER" id="PTHR22939">
    <property type="entry name" value="SERINE PROTEASE FAMILY S1C HTRA-RELATED"/>
    <property type="match status" value="1"/>
</dbReference>
<reference evidence="3" key="1">
    <citation type="submission" date="2021-01" db="EMBL/GenBank/DDBJ databases">
        <title>Modified the classification status of verrucomicrobia.</title>
        <authorList>
            <person name="Feng X."/>
        </authorList>
    </citation>
    <scope>NUCLEOTIDE SEQUENCE</scope>
    <source>
        <strain evidence="3">JCM 18052</strain>
    </source>
</reference>
<dbReference type="AlphaFoldDB" id="A0A934R3V8"/>
<dbReference type="Pfam" id="PF13180">
    <property type="entry name" value="PDZ_2"/>
    <property type="match status" value="1"/>
</dbReference>
<evidence type="ECO:0000259" key="2">
    <source>
        <dbReference type="PROSITE" id="PS50106"/>
    </source>
</evidence>
<dbReference type="SMART" id="SM00228">
    <property type="entry name" value="PDZ"/>
    <property type="match status" value="1"/>
</dbReference>
<dbReference type="Gene3D" id="2.30.42.10">
    <property type="match status" value="1"/>
</dbReference>
<dbReference type="EMBL" id="JAENIK010000009">
    <property type="protein sequence ID" value="MBK1815578.1"/>
    <property type="molecule type" value="Genomic_DNA"/>
</dbReference>
<accession>A0A934R3V8</accession>
<dbReference type="SUPFAM" id="SSF50494">
    <property type="entry name" value="Trypsin-like serine proteases"/>
    <property type="match status" value="1"/>
</dbReference>
<feature type="domain" description="PDZ" evidence="2">
    <location>
        <begin position="157"/>
        <end position="236"/>
    </location>
</feature>
<dbReference type="InterPro" id="IPR036034">
    <property type="entry name" value="PDZ_sf"/>
</dbReference>